<proteinExistence type="inferred from homology"/>
<feature type="compositionally biased region" description="Low complexity" evidence="10">
    <location>
        <begin position="888"/>
        <end position="908"/>
    </location>
</feature>
<dbReference type="GO" id="GO:0016887">
    <property type="term" value="F:ATP hydrolysis activity"/>
    <property type="evidence" value="ECO:0007669"/>
    <property type="project" value="InterPro"/>
</dbReference>
<protein>
    <submittedName>
        <fullName evidence="14">ATP-binding cassette-type vacuolar membrane transporter Hmt1</fullName>
    </submittedName>
</protein>
<dbReference type="Gene3D" id="1.20.1560.10">
    <property type="entry name" value="ABC transporter type 1, transmembrane domain"/>
    <property type="match status" value="1"/>
</dbReference>
<feature type="compositionally biased region" description="Low complexity" evidence="10">
    <location>
        <begin position="854"/>
        <end position="869"/>
    </location>
</feature>
<dbReference type="InterPro" id="IPR036640">
    <property type="entry name" value="ABC1_TM_sf"/>
</dbReference>
<evidence type="ECO:0000256" key="7">
    <source>
        <dbReference type="ARBA" id="ARBA00022989"/>
    </source>
</evidence>
<feature type="domain" description="ABC transporter" evidence="12">
    <location>
        <begin position="581"/>
        <end position="816"/>
    </location>
</feature>
<evidence type="ECO:0000256" key="1">
    <source>
        <dbReference type="ARBA" id="ARBA00004141"/>
    </source>
</evidence>
<dbReference type="GO" id="GO:0000041">
    <property type="term" value="P:transition metal ion transport"/>
    <property type="evidence" value="ECO:0007669"/>
    <property type="project" value="UniProtKB-ARBA"/>
</dbReference>
<keyword evidence="4" id="KW-0547">Nucleotide-binding</keyword>
<dbReference type="Proteomes" id="UP001217754">
    <property type="component" value="Chromosome 1"/>
</dbReference>
<dbReference type="PROSITE" id="PS00211">
    <property type="entry name" value="ABC_TRANSPORTER_1"/>
    <property type="match status" value="1"/>
</dbReference>
<evidence type="ECO:0000256" key="5">
    <source>
        <dbReference type="ARBA" id="ARBA00022792"/>
    </source>
</evidence>
<feature type="region of interest" description="Disordered" evidence="10">
    <location>
        <begin position="825"/>
        <end position="923"/>
    </location>
</feature>
<comment type="subcellular location">
    <subcellularLocation>
        <location evidence="1">Membrane</location>
        <topology evidence="1">Multi-pass membrane protein</topology>
    </subcellularLocation>
</comment>
<evidence type="ECO:0000313" key="15">
    <source>
        <dbReference type="Proteomes" id="UP001217754"/>
    </source>
</evidence>
<sequence>MQPPSAAEVLHCAQPALILAATLFTTESDVLKRAFRRLRGGRIHLDDLPAEILPQPVVVAQRERHTKTLVGLALGIAATYAAAGALIAAAAAIPPHVWVPNLSGWGLVDVQAVGGLLAWSLVAIAYLVEARRANANDEGCVRATSTAALGVITDIALVAVYAQHPLGPWTLGLAGMLVVRVVLYIAFVCVSRSDRVQYVQEPVHDAAAMPGPSIEAAAREANESMGHQPRATPPAPSFFALLRRIKVLTPYLWPHKSVRLQLLAVLCLMLLVLARVVNLLAPIALGRVVESLSSDAAPWGPIVFYAALKLFQGSGGLLTVAQNLLWYPLAWYSDVNMSMLMFDRVLNLSMSFHTKRRTGELIRTLDRGSSINKFFEYFLFSLTPVFVDIFVAVFYLSLMFGPMVGGLLLGVMVLYTYCSIQITTWRTQLRREMNNKDSICRAITTDTLLNYETVKCYGNEAYESGRYRVALEAYREAEYRLILSLNMLNLIQNMILAFGTLTSVLAVAYTVVQGKTSPSQFVVFVSYLQQVYQPLSMLGTMYRVVNQNLVDTDKLMELLDEEVDIKDDPNASEMRVSQGAIEFDNVRFSYDNGKFTSIKGMSFKIEGHQRVALVGESGAGKSTVLKLLYRFYDVNEGRILIDGQDIRSVTQESLRKAIGIVPQEPTLFNTDIRHNILYGDVQASEEAIEAAAHAAQIHDRIQEFPEGYGTIVGERGVRLSGGEKQRVAIARTILKNPPILLLDEATSALDSHTERQLQAAFNTLMQGRSSLTIAHRLSTIINCDKILVADDGRIIEQGTHEELIALGGKYSQLWAQQSRTLAEQEAEAAAREAAFEEAERSGKGKAKEGDGKADAPVAKAPADAAAPAPAAAPPSAPNGSALRAPLQDTTPSDTTPSDAAPSDTPSDAATKKKNNRRKKKNRH</sequence>
<dbReference type="Pfam" id="PF00664">
    <property type="entry name" value="ABC_membrane"/>
    <property type="match status" value="1"/>
</dbReference>
<dbReference type="GO" id="GO:0016020">
    <property type="term" value="C:membrane"/>
    <property type="evidence" value="ECO:0007669"/>
    <property type="project" value="UniProtKB-SubCell"/>
</dbReference>
<dbReference type="Pfam" id="PF00005">
    <property type="entry name" value="ABC_tran"/>
    <property type="match status" value="1"/>
</dbReference>
<evidence type="ECO:0000256" key="10">
    <source>
        <dbReference type="SAM" id="MobiDB-lite"/>
    </source>
</evidence>
<evidence type="ECO:0000256" key="4">
    <source>
        <dbReference type="ARBA" id="ARBA00022741"/>
    </source>
</evidence>
<dbReference type="GO" id="GO:0140359">
    <property type="term" value="F:ABC-type transporter activity"/>
    <property type="evidence" value="ECO:0007669"/>
    <property type="project" value="InterPro"/>
</dbReference>
<name>A0AAF0J8B5_9BASI</name>
<dbReference type="InterPro" id="IPR017871">
    <property type="entry name" value="ABC_transporter-like_CS"/>
</dbReference>
<dbReference type="GO" id="GO:0005524">
    <property type="term" value="F:ATP binding"/>
    <property type="evidence" value="ECO:0007669"/>
    <property type="project" value="UniProtKB-KW"/>
</dbReference>
<evidence type="ECO:0000259" key="13">
    <source>
        <dbReference type="PROSITE" id="PS50929"/>
    </source>
</evidence>
<dbReference type="InterPro" id="IPR027417">
    <property type="entry name" value="P-loop_NTPase"/>
</dbReference>
<evidence type="ECO:0000256" key="3">
    <source>
        <dbReference type="ARBA" id="ARBA00022692"/>
    </source>
</evidence>
<feature type="compositionally biased region" description="Basic and acidic residues" evidence="10">
    <location>
        <begin position="828"/>
        <end position="853"/>
    </location>
</feature>
<evidence type="ECO:0000256" key="2">
    <source>
        <dbReference type="ARBA" id="ARBA00022448"/>
    </source>
</evidence>
<dbReference type="FunFam" id="3.40.50.300:FF:000186">
    <property type="entry name" value="ATP-binding cassette sub-family B member 7, mitochondrial"/>
    <property type="match status" value="1"/>
</dbReference>
<keyword evidence="3 11" id="KW-0812">Transmembrane</keyword>
<dbReference type="RefSeq" id="XP_060120379.1">
    <property type="nucleotide sequence ID" value="XM_060264396.1"/>
</dbReference>
<feature type="transmembrane region" description="Helical" evidence="11">
    <location>
        <begin position="105"/>
        <end position="128"/>
    </location>
</feature>
<keyword evidence="5" id="KW-0999">Mitochondrion inner membrane</keyword>
<feature type="compositionally biased region" description="Basic residues" evidence="10">
    <location>
        <begin position="911"/>
        <end position="923"/>
    </location>
</feature>
<feature type="transmembrane region" description="Helical" evidence="11">
    <location>
        <begin position="69"/>
        <end position="93"/>
    </location>
</feature>
<comment type="similarity">
    <text evidence="9">Belongs to the ABC transporter superfamily. ABCB family. Heavy Metal importer (TC 3.A.1.210) subfamily.</text>
</comment>
<organism evidence="14 15">
    <name type="scientific">Malassezia japonica</name>
    <dbReference type="NCBI Taxonomy" id="223818"/>
    <lineage>
        <taxon>Eukaryota</taxon>
        <taxon>Fungi</taxon>
        <taxon>Dikarya</taxon>
        <taxon>Basidiomycota</taxon>
        <taxon>Ustilaginomycotina</taxon>
        <taxon>Malasseziomycetes</taxon>
        <taxon>Malasseziales</taxon>
        <taxon>Malasseziaceae</taxon>
        <taxon>Malassezia</taxon>
    </lineage>
</organism>
<dbReference type="GeneID" id="85224075"/>
<evidence type="ECO:0000256" key="9">
    <source>
        <dbReference type="ARBA" id="ARBA00024363"/>
    </source>
</evidence>
<keyword evidence="6 14" id="KW-0067">ATP-binding</keyword>
<dbReference type="InterPro" id="IPR003593">
    <property type="entry name" value="AAA+_ATPase"/>
</dbReference>
<feature type="transmembrane region" description="Helical" evidence="11">
    <location>
        <begin position="168"/>
        <end position="190"/>
    </location>
</feature>
<accession>A0AAF0J8B5</accession>
<dbReference type="InterPro" id="IPR011527">
    <property type="entry name" value="ABC1_TM_dom"/>
</dbReference>
<evidence type="ECO:0000259" key="12">
    <source>
        <dbReference type="PROSITE" id="PS50893"/>
    </source>
</evidence>
<feature type="transmembrane region" description="Helical" evidence="11">
    <location>
        <begin position="262"/>
        <end position="285"/>
    </location>
</feature>
<keyword evidence="7 11" id="KW-1133">Transmembrane helix</keyword>
<dbReference type="PANTHER" id="PTHR24221:SF648">
    <property type="entry name" value="ABC-TYPE TRANSPORTER ATR1"/>
    <property type="match status" value="1"/>
</dbReference>
<dbReference type="PROSITE" id="PS50929">
    <property type="entry name" value="ABC_TM1F"/>
    <property type="match status" value="1"/>
</dbReference>
<feature type="domain" description="ABC transmembrane type-1" evidence="13">
    <location>
        <begin position="265"/>
        <end position="547"/>
    </location>
</feature>
<keyword evidence="15" id="KW-1185">Reference proteome</keyword>
<dbReference type="SMART" id="SM00382">
    <property type="entry name" value="AAA"/>
    <property type="match status" value="1"/>
</dbReference>
<feature type="transmembrane region" description="Helical" evidence="11">
    <location>
        <begin position="404"/>
        <end position="425"/>
    </location>
</feature>
<feature type="transmembrane region" description="Helical" evidence="11">
    <location>
        <begin position="377"/>
        <end position="398"/>
    </location>
</feature>
<gene>
    <name evidence="14" type="primary">hmt1</name>
    <name evidence="14" type="ORF">MJAP1_000426</name>
</gene>
<dbReference type="InterPro" id="IPR039421">
    <property type="entry name" value="Type_1_exporter"/>
</dbReference>
<evidence type="ECO:0000313" key="14">
    <source>
        <dbReference type="EMBL" id="WFD37482.1"/>
    </source>
</evidence>
<evidence type="ECO:0000256" key="8">
    <source>
        <dbReference type="ARBA" id="ARBA00023136"/>
    </source>
</evidence>
<dbReference type="PROSITE" id="PS50893">
    <property type="entry name" value="ABC_TRANSPORTER_2"/>
    <property type="match status" value="1"/>
</dbReference>
<keyword evidence="5" id="KW-0496">Mitochondrion</keyword>
<dbReference type="EMBL" id="CP119958">
    <property type="protein sequence ID" value="WFD37482.1"/>
    <property type="molecule type" value="Genomic_DNA"/>
</dbReference>
<dbReference type="Gene3D" id="3.40.50.300">
    <property type="entry name" value="P-loop containing nucleotide triphosphate hydrolases"/>
    <property type="match status" value="1"/>
</dbReference>
<dbReference type="CDD" id="cd18583">
    <property type="entry name" value="ABC_6TM_HMT1"/>
    <property type="match status" value="1"/>
</dbReference>
<keyword evidence="2" id="KW-0813">Transport</keyword>
<dbReference type="SUPFAM" id="SSF90123">
    <property type="entry name" value="ABC transporter transmembrane region"/>
    <property type="match status" value="1"/>
</dbReference>
<evidence type="ECO:0000256" key="6">
    <source>
        <dbReference type="ARBA" id="ARBA00022840"/>
    </source>
</evidence>
<dbReference type="PANTHER" id="PTHR24221">
    <property type="entry name" value="ATP-BINDING CASSETTE SUB-FAMILY B"/>
    <property type="match status" value="1"/>
</dbReference>
<dbReference type="SUPFAM" id="SSF52540">
    <property type="entry name" value="P-loop containing nucleoside triphosphate hydrolases"/>
    <property type="match status" value="1"/>
</dbReference>
<evidence type="ECO:0000256" key="11">
    <source>
        <dbReference type="SAM" id="Phobius"/>
    </source>
</evidence>
<feature type="transmembrane region" description="Helical" evidence="11">
    <location>
        <begin position="490"/>
        <end position="512"/>
    </location>
</feature>
<dbReference type="AlphaFoldDB" id="A0AAF0J8B5"/>
<keyword evidence="8 11" id="KW-0472">Membrane</keyword>
<dbReference type="InterPro" id="IPR003439">
    <property type="entry name" value="ABC_transporter-like_ATP-bd"/>
</dbReference>
<feature type="transmembrane region" description="Helical" evidence="11">
    <location>
        <begin position="140"/>
        <end position="162"/>
    </location>
</feature>
<reference evidence="14" key="1">
    <citation type="submission" date="2023-03" db="EMBL/GenBank/DDBJ databases">
        <title>Mating type loci evolution in Malassezia.</title>
        <authorList>
            <person name="Coelho M.A."/>
        </authorList>
    </citation>
    <scope>NUCLEOTIDE SEQUENCE</scope>
    <source>
        <strain evidence="14">CBS 9431</strain>
    </source>
</reference>